<dbReference type="AlphaFoldDB" id="A0AAD7JUH8"/>
<sequence length="214" mass="23447">MSVFIAHATSLFRRSLGVPGRLKTLNVPPLYYLKPSALAILTPGIIAIDALLTANVVELTWRRWRNPPETAENGGVPALRPWWLRVAVCTMEVTVGTLLACSLLIHRSRTGALLSILPPKNPKAAPTGLNRRIFIQNAGNWRTNGTIFPLSACTLTRVEQKVLFLQVKGMYGGWKFDLNKAFVDGEPITSVETACEILATRWKEAGGQGTILTS</sequence>
<comment type="caution">
    <text evidence="1">The sequence shown here is derived from an EMBL/GenBank/DDBJ whole genome shotgun (WGS) entry which is preliminary data.</text>
</comment>
<evidence type="ECO:0000313" key="2">
    <source>
        <dbReference type="Proteomes" id="UP001215280"/>
    </source>
</evidence>
<evidence type="ECO:0000313" key="1">
    <source>
        <dbReference type="EMBL" id="KAJ7772072.1"/>
    </source>
</evidence>
<keyword evidence="2" id="KW-1185">Reference proteome</keyword>
<accession>A0AAD7JUH8</accession>
<reference evidence="1" key="1">
    <citation type="submission" date="2023-03" db="EMBL/GenBank/DDBJ databases">
        <title>Massive genome expansion in bonnet fungi (Mycena s.s.) driven by repeated elements and novel gene families across ecological guilds.</title>
        <authorList>
            <consortium name="Lawrence Berkeley National Laboratory"/>
            <person name="Harder C.B."/>
            <person name="Miyauchi S."/>
            <person name="Viragh M."/>
            <person name="Kuo A."/>
            <person name="Thoen E."/>
            <person name="Andreopoulos B."/>
            <person name="Lu D."/>
            <person name="Skrede I."/>
            <person name="Drula E."/>
            <person name="Henrissat B."/>
            <person name="Morin E."/>
            <person name="Kohler A."/>
            <person name="Barry K."/>
            <person name="LaButti K."/>
            <person name="Morin E."/>
            <person name="Salamov A."/>
            <person name="Lipzen A."/>
            <person name="Mereny Z."/>
            <person name="Hegedus B."/>
            <person name="Baldrian P."/>
            <person name="Stursova M."/>
            <person name="Weitz H."/>
            <person name="Taylor A."/>
            <person name="Grigoriev I.V."/>
            <person name="Nagy L.G."/>
            <person name="Martin F."/>
            <person name="Kauserud H."/>
        </authorList>
    </citation>
    <scope>NUCLEOTIDE SEQUENCE</scope>
    <source>
        <strain evidence="1">CBHHK188m</strain>
    </source>
</reference>
<gene>
    <name evidence="1" type="ORF">DFH07DRAFT_803604</name>
</gene>
<protein>
    <submittedName>
        <fullName evidence="1">Uncharacterized protein</fullName>
    </submittedName>
</protein>
<dbReference type="EMBL" id="JARJLG010000020">
    <property type="protein sequence ID" value="KAJ7772072.1"/>
    <property type="molecule type" value="Genomic_DNA"/>
</dbReference>
<dbReference type="Proteomes" id="UP001215280">
    <property type="component" value="Unassembled WGS sequence"/>
</dbReference>
<name>A0AAD7JUH8_9AGAR</name>
<proteinExistence type="predicted"/>
<organism evidence="1 2">
    <name type="scientific">Mycena maculata</name>
    <dbReference type="NCBI Taxonomy" id="230809"/>
    <lineage>
        <taxon>Eukaryota</taxon>
        <taxon>Fungi</taxon>
        <taxon>Dikarya</taxon>
        <taxon>Basidiomycota</taxon>
        <taxon>Agaricomycotina</taxon>
        <taxon>Agaricomycetes</taxon>
        <taxon>Agaricomycetidae</taxon>
        <taxon>Agaricales</taxon>
        <taxon>Marasmiineae</taxon>
        <taxon>Mycenaceae</taxon>
        <taxon>Mycena</taxon>
    </lineage>
</organism>